<keyword evidence="2" id="KW-1185">Reference proteome</keyword>
<dbReference type="AlphaFoldDB" id="A0A9P3LFN8"/>
<organism evidence="1 2">
    <name type="scientific">Phanerochaete sordida</name>
    <dbReference type="NCBI Taxonomy" id="48140"/>
    <lineage>
        <taxon>Eukaryota</taxon>
        <taxon>Fungi</taxon>
        <taxon>Dikarya</taxon>
        <taxon>Basidiomycota</taxon>
        <taxon>Agaricomycotina</taxon>
        <taxon>Agaricomycetes</taxon>
        <taxon>Polyporales</taxon>
        <taxon>Phanerochaetaceae</taxon>
        <taxon>Phanerochaete</taxon>
    </lineage>
</organism>
<dbReference type="Proteomes" id="UP000703269">
    <property type="component" value="Unassembled WGS sequence"/>
</dbReference>
<evidence type="ECO:0000313" key="2">
    <source>
        <dbReference type="Proteomes" id="UP000703269"/>
    </source>
</evidence>
<sequence length="72" mass="8269">MGIILPKLFKELRVVGQRRDEIQDSVDHDSIQASQKIGASLTQRRFECEHKELTHVAPSNLLSYFLPLQSHL</sequence>
<name>A0A9P3LFN8_9APHY</name>
<proteinExistence type="predicted"/>
<evidence type="ECO:0000313" key="1">
    <source>
        <dbReference type="EMBL" id="GJE93475.1"/>
    </source>
</evidence>
<accession>A0A9P3LFN8</accession>
<protein>
    <submittedName>
        <fullName evidence="1">Uncharacterized protein</fullName>
    </submittedName>
</protein>
<dbReference type="EMBL" id="BPQB01000032">
    <property type="protein sequence ID" value="GJE93475.1"/>
    <property type="molecule type" value="Genomic_DNA"/>
</dbReference>
<comment type="caution">
    <text evidence="1">The sequence shown here is derived from an EMBL/GenBank/DDBJ whole genome shotgun (WGS) entry which is preliminary data.</text>
</comment>
<reference evidence="1 2" key="1">
    <citation type="submission" date="2021-08" db="EMBL/GenBank/DDBJ databases">
        <title>Draft Genome Sequence of Phanerochaete sordida strain YK-624.</title>
        <authorList>
            <person name="Mori T."/>
            <person name="Dohra H."/>
            <person name="Suzuki T."/>
            <person name="Kawagishi H."/>
            <person name="Hirai H."/>
        </authorList>
    </citation>
    <scope>NUCLEOTIDE SEQUENCE [LARGE SCALE GENOMIC DNA]</scope>
    <source>
        <strain evidence="1 2">YK-624</strain>
    </source>
</reference>
<gene>
    <name evidence="1" type="ORF">PsYK624_096340</name>
</gene>